<evidence type="ECO:0000259" key="4">
    <source>
        <dbReference type="Pfam" id="PF00108"/>
    </source>
</evidence>
<proteinExistence type="inferred from homology"/>
<dbReference type="AlphaFoldDB" id="X0ZM60"/>
<accession>X0ZM60</accession>
<gene>
    <name evidence="5" type="ORF">S01H4_17112</name>
</gene>
<comment type="similarity">
    <text evidence="1">Belongs to the thiolase-like superfamily. Thiolase family.</text>
</comment>
<protein>
    <recommendedName>
        <fullName evidence="4">Thiolase N-terminal domain-containing protein</fullName>
    </recommendedName>
</protein>
<dbReference type="GO" id="GO:0016747">
    <property type="term" value="F:acyltransferase activity, transferring groups other than amino-acyl groups"/>
    <property type="evidence" value="ECO:0007669"/>
    <property type="project" value="InterPro"/>
</dbReference>
<evidence type="ECO:0000256" key="3">
    <source>
        <dbReference type="ARBA" id="ARBA00023315"/>
    </source>
</evidence>
<name>X0ZM60_9ZZZZ</name>
<dbReference type="PANTHER" id="PTHR18919">
    <property type="entry name" value="ACETYL-COA C-ACYLTRANSFERASE"/>
    <property type="match status" value="1"/>
</dbReference>
<dbReference type="SUPFAM" id="SSF53901">
    <property type="entry name" value="Thiolase-like"/>
    <property type="match status" value="1"/>
</dbReference>
<sequence>MHVGIMEIMTGHSKSVLATGFEHMTRVRGIGIDRNYSTEDKDSVFYRPDLDLQTSFNMLQTAQKLYEQEVPTFTKEDLDKFGVRSHNLAVKNHEEGWFKGEIIPIEGHAPGNVEEKMIIDRDMNARKSTLEAVSQLRRISQPFFLEKNGGKQGYIKREGTEEGVITAG</sequence>
<dbReference type="InterPro" id="IPR020616">
    <property type="entry name" value="Thiolase_N"/>
</dbReference>
<feature type="non-terminal residue" evidence="5">
    <location>
        <position position="168"/>
    </location>
</feature>
<keyword evidence="3" id="KW-0012">Acyltransferase</keyword>
<evidence type="ECO:0000313" key="5">
    <source>
        <dbReference type="EMBL" id="GAG59182.1"/>
    </source>
</evidence>
<dbReference type="Gene3D" id="3.40.47.10">
    <property type="match status" value="1"/>
</dbReference>
<dbReference type="InterPro" id="IPR016039">
    <property type="entry name" value="Thiolase-like"/>
</dbReference>
<reference evidence="5" key="1">
    <citation type="journal article" date="2014" name="Front. Microbiol.">
        <title>High frequency of phylogenetically diverse reductive dehalogenase-homologous genes in deep subseafloor sedimentary metagenomes.</title>
        <authorList>
            <person name="Kawai M."/>
            <person name="Futagami T."/>
            <person name="Toyoda A."/>
            <person name="Takaki Y."/>
            <person name="Nishi S."/>
            <person name="Hori S."/>
            <person name="Arai W."/>
            <person name="Tsubouchi T."/>
            <person name="Morono Y."/>
            <person name="Uchiyama I."/>
            <person name="Ito T."/>
            <person name="Fujiyama A."/>
            <person name="Inagaki F."/>
            <person name="Takami H."/>
        </authorList>
    </citation>
    <scope>NUCLEOTIDE SEQUENCE</scope>
    <source>
        <strain evidence="5">Expedition CK06-06</strain>
    </source>
</reference>
<keyword evidence="2" id="KW-0808">Transferase</keyword>
<dbReference type="Pfam" id="PF00108">
    <property type="entry name" value="Thiolase_N"/>
    <property type="match status" value="1"/>
</dbReference>
<feature type="domain" description="Thiolase N-terminal" evidence="4">
    <location>
        <begin position="3"/>
        <end position="137"/>
    </location>
</feature>
<evidence type="ECO:0000256" key="1">
    <source>
        <dbReference type="ARBA" id="ARBA00010982"/>
    </source>
</evidence>
<dbReference type="EMBL" id="BART01007523">
    <property type="protein sequence ID" value="GAG59182.1"/>
    <property type="molecule type" value="Genomic_DNA"/>
</dbReference>
<evidence type="ECO:0000256" key="2">
    <source>
        <dbReference type="ARBA" id="ARBA00022679"/>
    </source>
</evidence>
<comment type="caution">
    <text evidence="5">The sequence shown here is derived from an EMBL/GenBank/DDBJ whole genome shotgun (WGS) entry which is preliminary data.</text>
</comment>
<dbReference type="PANTHER" id="PTHR18919:SF140">
    <property type="entry name" value="ACETYL-COA C-ACETYLTRANSFERASE (ACETOACETYL-COA THIOLASE) (ACAB-5)"/>
    <property type="match status" value="1"/>
</dbReference>
<organism evidence="5">
    <name type="scientific">marine sediment metagenome</name>
    <dbReference type="NCBI Taxonomy" id="412755"/>
    <lineage>
        <taxon>unclassified sequences</taxon>
        <taxon>metagenomes</taxon>
        <taxon>ecological metagenomes</taxon>
    </lineage>
</organism>